<proteinExistence type="predicted"/>
<gene>
    <name evidence="1" type="ORF">NG824_16525</name>
</gene>
<sequence>MQRNPDTHGLTQDTGDFVWCLEAAAFMGSAGWSTGSYPLSYKLGDPP</sequence>
<protein>
    <submittedName>
        <fullName evidence="1">Uncharacterized protein</fullName>
    </submittedName>
</protein>
<evidence type="ECO:0000313" key="2">
    <source>
        <dbReference type="Proteomes" id="UP001164392"/>
    </source>
</evidence>
<accession>A0AA46PMK7</accession>
<dbReference type="EMBL" id="CP099534">
    <property type="protein sequence ID" value="UYK88065.1"/>
    <property type="molecule type" value="Genomic_DNA"/>
</dbReference>
<organism evidence="1 2">
    <name type="scientific">Xanthomonas sacchari</name>
    <dbReference type="NCBI Taxonomy" id="56458"/>
    <lineage>
        <taxon>Bacteria</taxon>
        <taxon>Pseudomonadati</taxon>
        <taxon>Pseudomonadota</taxon>
        <taxon>Gammaproteobacteria</taxon>
        <taxon>Lysobacterales</taxon>
        <taxon>Lysobacteraceae</taxon>
        <taxon>Xanthomonas</taxon>
    </lineage>
</organism>
<reference evidence="1" key="1">
    <citation type="submission" date="2022-06" db="EMBL/GenBank/DDBJ databases">
        <title>Dynamics of rice microbiomes reveals core vertical transmitted seed endophytes.</title>
        <authorList>
            <person name="Liao K."/>
            <person name="Zhang X."/>
        </authorList>
    </citation>
    <scope>NUCLEOTIDE SEQUENCE</scope>
    <source>
        <strain evidence="1">JR3-14</strain>
    </source>
</reference>
<dbReference type="AlphaFoldDB" id="A0AA46PMK7"/>
<dbReference type="Proteomes" id="UP001164392">
    <property type="component" value="Chromosome"/>
</dbReference>
<name>A0AA46PMK7_9XANT</name>
<dbReference type="RefSeq" id="WP_267092789.1">
    <property type="nucleotide sequence ID" value="NZ_CP099534.1"/>
</dbReference>
<evidence type="ECO:0000313" key="1">
    <source>
        <dbReference type="EMBL" id="UYK88065.1"/>
    </source>
</evidence>